<accession>A0ACC1HE28</accession>
<dbReference type="EMBL" id="JAMZIH010006858">
    <property type="protein sequence ID" value="KAJ1673512.1"/>
    <property type="molecule type" value="Genomic_DNA"/>
</dbReference>
<evidence type="ECO:0000313" key="1">
    <source>
        <dbReference type="EMBL" id="KAJ1673512.1"/>
    </source>
</evidence>
<reference evidence="1" key="1">
    <citation type="submission" date="2022-06" db="EMBL/GenBank/DDBJ databases">
        <title>Phylogenomic reconstructions and comparative analyses of Kickxellomycotina fungi.</title>
        <authorList>
            <person name="Reynolds N.K."/>
            <person name="Stajich J.E."/>
            <person name="Barry K."/>
            <person name="Grigoriev I.V."/>
            <person name="Crous P."/>
            <person name="Smith M.E."/>
        </authorList>
    </citation>
    <scope>NUCLEOTIDE SEQUENCE</scope>
    <source>
        <strain evidence="1">RSA 2271</strain>
    </source>
</reference>
<comment type="caution">
    <text evidence="1">The sequence shown here is derived from an EMBL/GenBank/DDBJ whole genome shotgun (WGS) entry which is preliminary data.</text>
</comment>
<gene>
    <name evidence="1" type="ORF">EV182_005088</name>
</gene>
<organism evidence="1 2">
    <name type="scientific">Spiromyces aspiralis</name>
    <dbReference type="NCBI Taxonomy" id="68401"/>
    <lineage>
        <taxon>Eukaryota</taxon>
        <taxon>Fungi</taxon>
        <taxon>Fungi incertae sedis</taxon>
        <taxon>Zoopagomycota</taxon>
        <taxon>Kickxellomycotina</taxon>
        <taxon>Kickxellomycetes</taxon>
        <taxon>Kickxellales</taxon>
        <taxon>Kickxellaceae</taxon>
        <taxon>Spiromyces</taxon>
    </lineage>
</organism>
<protein>
    <submittedName>
        <fullName evidence="1">Uncharacterized protein</fullName>
    </submittedName>
</protein>
<name>A0ACC1HE28_9FUNG</name>
<sequence>MPDDDHLYLVTHSETNASSGGNDSSNNRNNISKDLPEVVDKYPYLSLMRLEALSSPLLQNQPPGSRASRMQYGLEIKQSRYDHSAWLDFEIDPVQHSDFLNKIKGVVNFNWDPAHGSAVYLYKRGRCVKCGWTGYIDDDLQVFDRIAGGLLVNSGNADNNDAVKTMENERYLLLEPSPHPAGAVSPEDAPLSSGACDVKCPSCSRNYVVEFYGDDDDEHSDVDDTGKGDNKEGGEVVKLEPPATNGEESGVPPHISTLGRKLTWKSLLNPLQFQLSIKRSLTGLDPKATSEGPDIATTKAAQTSQQLARMHENINDPRWRVLCEKDPTGLTSSVVKDITTRTTNVTTVPYIPFLTASNSLLLHLQLTVFETDDERLLRWVPAGLIEQTYPRPPRITSPALRPGSSSSVGGKSRRWGFGQMLYNSKSSKSD</sequence>
<dbReference type="Proteomes" id="UP001145114">
    <property type="component" value="Unassembled WGS sequence"/>
</dbReference>
<proteinExistence type="predicted"/>
<keyword evidence="2" id="KW-1185">Reference proteome</keyword>
<evidence type="ECO:0000313" key="2">
    <source>
        <dbReference type="Proteomes" id="UP001145114"/>
    </source>
</evidence>
<feature type="non-terminal residue" evidence="1">
    <location>
        <position position="430"/>
    </location>
</feature>